<evidence type="ECO:0000313" key="3">
    <source>
        <dbReference type="Proteomes" id="UP000471501"/>
    </source>
</evidence>
<evidence type="ECO:0000313" key="2">
    <source>
        <dbReference type="EMBL" id="MWB93143.1"/>
    </source>
</evidence>
<reference evidence="2 3" key="1">
    <citation type="submission" date="2019-12" db="EMBL/GenBank/DDBJ databases">
        <authorList>
            <person name="Kim Y.S."/>
        </authorList>
    </citation>
    <scope>NUCLEOTIDE SEQUENCE [LARGE SCALE GENOMIC DNA]</scope>
    <source>
        <strain evidence="2 3">GA093</strain>
    </source>
</reference>
<organism evidence="2 3">
    <name type="scientific">Flavobacterium hydrocarbonoxydans</name>
    <dbReference type="NCBI Taxonomy" id="2683249"/>
    <lineage>
        <taxon>Bacteria</taxon>
        <taxon>Pseudomonadati</taxon>
        <taxon>Bacteroidota</taxon>
        <taxon>Flavobacteriia</taxon>
        <taxon>Flavobacteriales</taxon>
        <taxon>Flavobacteriaceae</taxon>
        <taxon>Flavobacterium</taxon>
    </lineage>
</organism>
<comment type="caution">
    <text evidence="2">The sequence shown here is derived from an EMBL/GenBank/DDBJ whole genome shotgun (WGS) entry which is preliminary data.</text>
</comment>
<feature type="signal peptide" evidence="1">
    <location>
        <begin position="1"/>
        <end position="21"/>
    </location>
</feature>
<protein>
    <submittedName>
        <fullName evidence="2">Uncharacterized protein</fullName>
    </submittedName>
</protein>
<accession>A0A6I4NGU3</accession>
<gene>
    <name evidence="2" type="ORF">GON26_02125</name>
</gene>
<dbReference type="Proteomes" id="UP000471501">
    <property type="component" value="Unassembled WGS sequence"/>
</dbReference>
<dbReference type="EMBL" id="WSTB01000001">
    <property type="protein sequence ID" value="MWB93143.1"/>
    <property type="molecule type" value="Genomic_DNA"/>
</dbReference>
<evidence type="ECO:0000256" key="1">
    <source>
        <dbReference type="SAM" id="SignalP"/>
    </source>
</evidence>
<feature type="chain" id="PRO_5026174946" evidence="1">
    <location>
        <begin position="22"/>
        <end position="120"/>
    </location>
</feature>
<proteinExistence type="predicted"/>
<keyword evidence="3" id="KW-1185">Reference proteome</keyword>
<name>A0A6I4NGU3_9FLAO</name>
<keyword evidence="1" id="KW-0732">Signal</keyword>
<dbReference type="RefSeq" id="WP_160373059.1">
    <property type="nucleotide sequence ID" value="NZ_WSTB01000001.1"/>
</dbReference>
<dbReference type="AlphaFoldDB" id="A0A6I4NGU3"/>
<sequence length="120" mass="13995">MKNLKFIVVSLLLLFAFISKAEFSTATCEHKKFNFKNNFTASKLQLISSSTSADAKENDDPFTVKKKIKYRATTSESTTLNTPYLIKLVDFKIFKNRLIYGIPSIYQIQRYTYLHLYQLF</sequence>